<proteinExistence type="predicted"/>
<evidence type="ECO:0000313" key="2">
    <source>
        <dbReference type="EMBL" id="MBB5742759.1"/>
    </source>
</evidence>
<accession>A0A7W9CBX2</accession>
<sequence length="213" mass="22509">MSPLGRAQRPVDDDGRTLLAPCVLGWTVIMNLIETFQNLVAQVPELVQPLIVALAAAVPFIEGEGAATIGILGGIHPVIVAIAAIAGNFLCVVLVVLIGATARSAVVNRRRAKAFVDTDGRTIDGIAAGTARPAEDDDRSTARRQKFQRAFERYGVPGVSLLGPLLLPTQFTATMLAAVGVGKARILIWQLVAITGWTTLFSLFITGIVRFAA</sequence>
<dbReference type="EMBL" id="JACHMU010000001">
    <property type="protein sequence ID" value="MBB5742759.1"/>
    <property type="molecule type" value="Genomic_DNA"/>
</dbReference>
<dbReference type="Proteomes" id="UP000517712">
    <property type="component" value="Unassembled WGS sequence"/>
</dbReference>
<organism evidence="2 3">
    <name type="scientific">Microbacterium ginsengiterrae</name>
    <dbReference type="NCBI Taxonomy" id="546115"/>
    <lineage>
        <taxon>Bacteria</taxon>
        <taxon>Bacillati</taxon>
        <taxon>Actinomycetota</taxon>
        <taxon>Actinomycetes</taxon>
        <taxon>Micrococcales</taxon>
        <taxon>Microbacteriaceae</taxon>
        <taxon>Microbacterium</taxon>
    </lineage>
</organism>
<keyword evidence="1" id="KW-1133">Transmembrane helix</keyword>
<comment type="caution">
    <text evidence="2">The sequence shown here is derived from an EMBL/GenBank/DDBJ whole genome shotgun (WGS) entry which is preliminary data.</text>
</comment>
<feature type="transmembrane region" description="Helical" evidence="1">
    <location>
        <begin position="78"/>
        <end position="102"/>
    </location>
</feature>
<dbReference type="AlphaFoldDB" id="A0A7W9CBX2"/>
<gene>
    <name evidence="2" type="ORF">HD600_001256</name>
</gene>
<evidence type="ECO:0000256" key="1">
    <source>
        <dbReference type="SAM" id="Phobius"/>
    </source>
</evidence>
<reference evidence="2 3" key="1">
    <citation type="submission" date="2020-08" db="EMBL/GenBank/DDBJ databases">
        <title>Sequencing the genomes of 1000 actinobacteria strains.</title>
        <authorList>
            <person name="Klenk H.-P."/>
        </authorList>
    </citation>
    <scope>NUCLEOTIDE SEQUENCE [LARGE SCALE GENOMIC DNA]</scope>
    <source>
        <strain evidence="2 3">DSM 24823</strain>
    </source>
</reference>
<name>A0A7W9CBX2_9MICO</name>
<feature type="transmembrane region" description="Helical" evidence="1">
    <location>
        <begin position="187"/>
        <end position="209"/>
    </location>
</feature>
<evidence type="ECO:0000313" key="3">
    <source>
        <dbReference type="Proteomes" id="UP000517712"/>
    </source>
</evidence>
<keyword evidence="1" id="KW-0812">Transmembrane</keyword>
<evidence type="ECO:0008006" key="4">
    <source>
        <dbReference type="Google" id="ProtNLM"/>
    </source>
</evidence>
<keyword evidence="1" id="KW-0472">Membrane</keyword>
<keyword evidence="3" id="KW-1185">Reference proteome</keyword>
<protein>
    <recommendedName>
        <fullName evidence="4">Small multidrug efflux protein</fullName>
    </recommendedName>
</protein>
<feature type="transmembrane region" description="Helical" evidence="1">
    <location>
        <begin position="154"/>
        <end position="181"/>
    </location>
</feature>